<feature type="domain" description="PWWP" evidence="2">
    <location>
        <begin position="114"/>
        <end position="178"/>
    </location>
</feature>
<protein>
    <recommendedName>
        <fullName evidence="2">PWWP domain-containing protein</fullName>
    </recommendedName>
</protein>
<dbReference type="CDD" id="cd05162">
    <property type="entry name" value="PWWP"/>
    <property type="match status" value="1"/>
</dbReference>
<feature type="compositionally biased region" description="Basic and acidic residues" evidence="1">
    <location>
        <begin position="79"/>
        <end position="95"/>
    </location>
</feature>
<dbReference type="OrthoDB" id="62853at2759"/>
<evidence type="ECO:0000313" key="3">
    <source>
        <dbReference type="EMBL" id="ORY50330.1"/>
    </source>
</evidence>
<feature type="compositionally biased region" description="Acidic residues" evidence="1">
    <location>
        <begin position="219"/>
        <end position="234"/>
    </location>
</feature>
<dbReference type="Pfam" id="PF08711">
    <property type="entry name" value="Med26"/>
    <property type="match status" value="1"/>
</dbReference>
<dbReference type="STRING" id="329046.A0A1Y2CTD9"/>
<dbReference type="Gene3D" id="2.30.30.140">
    <property type="match status" value="1"/>
</dbReference>
<feature type="region of interest" description="Disordered" evidence="1">
    <location>
        <begin position="1"/>
        <end position="107"/>
    </location>
</feature>
<organism evidence="3 4">
    <name type="scientific">Rhizoclosmatium globosum</name>
    <dbReference type="NCBI Taxonomy" id="329046"/>
    <lineage>
        <taxon>Eukaryota</taxon>
        <taxon>Fungi</taxon>
        <taxon>Fungi incertae sedis</taxon>
        <taxon>Chytridiomycota</taxon>
        <taxon>Chytridiomycota incertae sedis</taxon>
        <taxon>Chytridiomycetes</taxon>
        <taxon>Chytridiales</taxon>
        <taxon>Chytriomycetaceae</taxon>
        <taxon>Rhizoclosmatium</taxon>
    </lineage>
</organism>
<evidence type="ECO:0000259" key="2">
    <source>
        <dbReference type="PROSITE" id="PS50812"/>
    </source>
</evidence>
<dbReference type="SUPFAM" id="SSF47676">
    <property type="entry name" value="Conserved domain common to transcription factors TFIIS, elongin A, CRSP70"/>
    <property type="match status" value="1"/>
</dbReference>
<accession>A0A1Y2CTD9</accession>
<dbReference type="Proteomes" id="UP000193642">
    <property type="component" value="Unassembled WGS sequence"/>
</dbReference>
<evidence type="ECO:0000256" key="1">
    <source>
        <dbReference type="SAM" id="MobiDB-lite"/>
    </source>
</evidence>
<gene>
    <name evidence="3" type="ORF">BCR33DRAFT_762699</name>
</gene>
<dbReference type="PROSITE" id="PS50812">
    <property type="entry name" value="PWWP"/>
    <property type="match status" value="1"/>
</dbReference>
<evidence type="ECO:0000313" key="4">
    <source>
        <dbReference type="Proteomes" id="UP000193642"/>
    </source>
</evidence>
<feature type="region of interest" description="Disordered" evidence="1">
    <location>
        <begin position="202"/>
        <end position="294"/>
    </location>
</feature>
<dbReference type="InterPro" id="IPR017923">
    <property type="entry name" value="TFIIS_N"/>
</dbReference>
<dbReference type="EMBL" id="MCGO01000007">
    <property type="protein sequence ID" value="ORY50330.1"/>
    <property type="molecule type" value="Genomic_DNA"/>
</dbReference>
<dbReference type="PANTHER" id="PTHR12550:SF70">
    <property type="entry name" value="JIL-1 ANCHORING AND STABILIZING PROTEIN, ISOFORM A"/>
    <property type="match status" value="1"/>
</dbReference>
<dbReference type="SUPFAM" id="SSF63748">
    <property type="entry name" value="Tudor/PWWP/MBT"/>
    <property type="match status" value="1"/>
</dbReference>
<feature type="compositionally biased region" description="Basic and acidic residues" evidence="1">
    <location>
        <begin position="249"/>
        <end position="262"/>
    </location>
</feature>
<sequence length="377" mass="41527">MASESETETGLDATAASTATATTTETTKHAPSTTSLEDMFVGDEAAAPPKAPNDDDDDDDEAEEERLRLLREAASSKPNTKDDAQLSSKKKDQPRRPPSSAAASASVDPADLVPGVLVWAKVKGYPWWPGRVEHEDALPQNIVKIKPKQPATPHVPILFCGTRDYGWMALDCLKLFEPHKDELSKKNKTVAFLNAVKEANNPDCLNTVKSSGKRKKDDDDLEDGAGDNDGDESATEGASGGAAKKKKVNNKDSSDAKAEKPKKEKKAPAPKKAVVKEEPPAPPKKEDNRSPEEKLKRLRSKLQFFLQNEHSTPEHHSRADKYLTDVEKFEVNVDLLLNTKIGKVMRRISEMQLENDTFNIVERSKKVVELWKSVIDA</sequence>
<dbReference type="InterPro" id="IPR000313">
    <property type="entry name" value="PWWP_dom"/>
</dbReference>
<dbReference type="InterPro" id="IPR035441">
    <property type="entry name" value="TFIIS/LEDGF_dom_sf"/>
</dbReference>
<dbReference type="AlphaFoldDB" id="A0A1Y2CTD9"/>
<keyword evidence="4" id="KW-1185">Reference proteome</keyword>
<name>A0A1Y2CTD9_9FUNG</name>
<comment type="caution">
    <text evidence="3">The sequence shown here is derived from an EMBL/GenBank/DDBJ whole genome shotgun (WGS) entry which is preliminary data.</text>
</comment>
<feature type="compositionally biased region" description="Basic and acidic residues" evidence="1">
    <location>
        <begin position="274"/>
        <end position="294"/>
    </location>
</feature>
<dbReference type="Pfam" id="PF00855">
    <property type="entry name" value="PWWP"/>
    <property type="match status" value="1"/>
</dbReference>
<dbReference type="Gene3D" id="1.20.930.10">
    <property type="entry name" value="Conserved domain common to transcription factors TFIIS, elongin A, CRSP70"/>
    <property type="match status" value="1"/>
</dbReference>
<reference evidence="3 4" key="1">
    <citation type="submission" date="2016-07" db="EMBL/GenBank/DDBJ databases">
        <title>Pervasive Adenine N6-methylation of Active Genes in Fungi.</title>
        <authorList>
            <consortium name="DOE Joint Genome Institute"/>
            <person name="Mondo S.J."/>
            <person name="Dannebaum R.O."/>
            <person name="Kuo R.C."/>
            <person name="Labutti K."/>
            <person name="Haridas S."/>
            <person name="Kuo A."/>
            <person name="Salamov A."/>
            <person name="Ahrendt S.R."/>
            <person name="Lipzen A."/>
            <person name="Sullivan W."/>
            <person name="Andreopoulos W.B."/>
            <person name="Clum A."/>
            <person name="Lindquist E."/>
            <person name="Daum C."/>
            <person name="Ramamoorthy G.K."/>
            <person name="Gryganskyi A."/>
            <person name="Culley D."/>
            <person name="Magnuson J.K."/>
            <person name="James T.Y."/>
            <person name="O'Malley M.A."/>
            <person name="Stajich J.E."/>
            <person name="Spatafora J.W."/>
            <person name="Visel A."/>
            <person name="Grigoriev I.V."/>
        </authorList>
    </citation>
    <scope>NUCLEOTIDE SEQUENCE [LARGE SCALE GENOMIC DNA]</scope>
    <source>
        <strain evidence="3 4">JEL800</strain>
    </source>
</reference>
<dbReference type="SMART" id="SM00293">
    <property type="entry name" value="PWWP"/>
    <property type="match status" value="1"/>
</dbReference>
<dbReference type="PANTHER" id="PTHR12550">
    <property type="entry name" value="HEPATOMA-DERIVED GROWTH FACTOR-RELATED"/>
    <property type="match status" value="1"/>
</dbReference>
<proteinExistence type="predicted"/>
<feature type="compositionally biased region" description="Acidic residues" evidence="1">
    <location>
        <begin position="54"/>
        <end position="64"/>
    </location>
</feature>
<feature type="compositionally biased region" description="Low complexity" evidence="1">
    <location>
        <begin position="13"/>
        <end position="35"/>
    </location>
</feature>